<evidence type="ECO:0000256" key="1">
    <source>
        <dbReference type="PROSITE-ProRule" id="PRU00094"/>
    </source>
</evidence>
<dbReference type="GO" id="GO:0008270">
    <property type="term" value="F:zinc ion binding"/>
    <property type="evidence" value="ECO:0007669"/>
    <property type="project" value="UniProtKB-KW"/>
</dbReference>
<evidence type="ECO:0000313" key="3">
    <source>
        <dbReference type="EMBL" id="KAK9792061.1"/>
    </source>
</evidence>
<accession>A0AAW1NS63</accession>
<proteinExistence type="predicted"/>
<protein>
    <recommendedName>
        <fullName evidence="2">GATA-type domain-containing protein</fullName>
    </recommendedName>
</protein>
<dbReference type="InterPro" id="IPR013088">
    <property type="entry name" value="Znf_NHR/GATA"/>
</dbReference>
<keyword evidence="1" id="KW-0479">Metal-binding</keyword>
<dbReference type="GO" id="GO:0043565">
    <property type="term" value="F:sequence-specific DNA binding"/>
    <property type="evidence" value="ECO:0007669"/>
    <property type="project" value="InterPro"/>
</dbReference>
<comment type="caution">
    <text evidence="3">The sequence shown here is derived from an EMBL/GenBank/DDBJ whole genome shotgun (WGS) entry which is preliminary data.</text>
</comment>
<dbReference type="Proteomes" id="UP001465755">
    <property type="component" value="Unassembled WGS sequence"/>
</dbReference>
<dbReference type="GO" id="GO:0006355">
    <property type="term" value="P:regulation of DNA-templated transcription"/>
    <property type="evidence" value="ECO:0007669"/>
    <property type="project" value="InterPro"/>
</dbReference>
<evidence type="ECO:0000313" key="4">
    <source>
        <dbReference type="Proteomes" id="UP001465755"/>
    </source>
</evidence>
<dbReference type="EMBL" id="JALJOQ010000167">
    <property type="protein sequence ID" value="KAK9792061.1"/>
    <property type="molecule type" value="Genomic_DNA"/>
</dbReference>
<reference evidence="3 4" key="1">
    <citation type="journal article" date="2024" name="Nat. Commun.">
        <title>Phylogenomics reveals the evolutionary origins of lichenization in chlorophyte algae.</title>
        <authorList>
            <person name="Puginier C."/>
            <person name="Libourel C."/>
            <person name="Otte J."/>
            <person name="Skaloud P."/>
            <person name="Haon M."/>
            <person name="Grisel S."/>
            <person name="Petersen M."/>
            <person name="Berrin J.G."/>
            <person name="Delaux P.M."/>
            <person name="Dal Grande F."/>
            <person name="Keller J."/>
        </authorList>
    </citation>
    <scope>NUCLEOTIDE SEQUENCE [LARGE SCALE GENOMIC DNA]</scope>
    <source>
        <strain evidence="3 4">SAG 2036</strain>
    </source>
</reference>
<keyword evidence="1" id="KW-0862">Zinc</keyword>
<name>A0AAW1NS63_9CHLO</name>
<keyword evidence="1" id="KW-0863">Zinc-finger</keyword>
<organism evidence="3 4">
    <name type="scientific">Symbiochloris irregularis</name>
    <dbReference type="NCBI Taxonomy" id="706552"/>
    <lineage>
        <taxon>Eukaryota</taxon>
        <taxon>Viridiplantae</taxon>
        <taxon>Chlorophyta</taxon>
        <taxon>core chlorophytes</taxon>
        <taxon>Trebouxiophyceae</taxon>
        <taxon>Trebouxiales</taxon>
        <taxon>Trebouxiaceae</taxon>
        <taxon>Symbiochloris</taxon>
    </lineage>
</organism>
<keyword evidence="4" id="KW-1185">Reference proteome</keyword>
<sequence length="371" mass="40004">MADAHQCLAAAQSAPSQTYQNTFAHLPPASQGVSGQLMAVSMLSADATDGFADPQSVLVAWQKRVKCCANVHCRREDEKTWRRAGGQNYCNACACYLKEHSRQRPLHLIQRAARRSLPSQLEEAGSQTLPQTLQLDPTTQTLGSKSSLPKPYTSLKRGYSCSVDEDYLPMSSLRIAGQPKRSKRAKRPCSRTSSLDGGFIAGVPDSPSASSCEGDALQEAALRSPCMRLEEACDVLSTLCADAKGWSAYLDSGVQQQAAKIPAHRPSRTNSMEADEGEVKRCANCTKKIKQIKTKAASALAAEQSTSPTVPQVDTPVADDAIEAFYQRSTQMSSECSSLIWSTKPLNTLSKQEKGQEGHLSLPGISHAVSI</sequence>
<dbReference type="AlphaFoldDB" id="A0AAW1NS63"/>
<dbReference type="Gene3D" id="3.30.50.10">
    <property type="entry name" value="Erythroid Transcription Factor GATA-1, subunit A"/>
    <property type="match status" value="1"/>
</dbReference>
<evidence type="ECO:0000259" key="2">
    <source>
        <dbReference type="PROSITE" id="PS50114"/>
    </source>
</evidence>
<dbReference type="InterPro" id="IPR000679">
    <property type="entry name" value="Znf_GATA"/>
</dbReference>
<gene>
    <name evidence="3" type="ORF">WJX73_001499</name>
</gene>
<dbReference type="PROSITE" id="PS50114">
    <property type="entry name" value="GATA_ZN_FINGER_2"/>
    <property type="match status" value="1"/>
</dbReference>
<feature type="domain" description="GATA-type" evidence="2">
    <location>
        <begin position="71"/>
        <end position="116"/>
    </location>
</feature>